<reference evidence="2 3" key="1">
    <citation type="submission" date="2015-10" db="EMBL/GenBank/DDBJ databases">
        <title>Genome analyses suggest a sexual origin of heterokaryosis in a supposedly ancient asexual fungus.</title>
        <authorList>
            <person name="Ropars J."/>
            <person name="Sedzielewska K."/>
            <person name="Noel J."/>
            <person name="Charron P."/>
            <person name="Farinelli L."/>
            <person name="Marton T."/>
            <person name="Kruger M."/>
            <person name="Pelin A."/>
            <person name="Brachmann A."/>
            <person name="Corradi N."/>
        </authorList>
    </citation>
    <scope>NUCLEOTIDE SEQUENCE [LARGE SCALE GENOMIC DNA]</scope>
    <source>
        <strain evidence="2 3">A4</strain>
    </source>
</reference>
<name>A0A2I1HMY1_9GLOM</name>
<protein>
    <recommendedName>
        <fullName evidence="1">TLDc domain-containing protein</fullName>
    </recommendedName>
</protein>
<dbReference type="Proteomes" id="UP000234323">
    <property type="component" value="Unassembled WGS sequence"/>
</dbReference>
<evidence type="ECO:0000313" key="2">
    <source>
        <dbReference type="EMBL" id="PKY60240.1"/>
    </source>
</evidence>
<accession>A0A2I1HMY1</accession>
<gene>
    <name evidence="2" type="ORF">RhiirA4_483731</name>
</gene>
<organism evidence="2 3">
    <name type="scientific">Rhizophagus irregularis</name>
    <dbReference type="NCBI Taxonomy" id="588596"/>
    <lineage>
        <taxon>Eukaryota</taxon>
        <taxon>Fungi</taxon>
        <taxon>Fungi incertae sedis</taxon>
        <taxon>Mucoromycota</taxon>
        <taxon>Glomeromycotina</taxon>
        <taxon>Glomeromycetes</taxon>
        <taxon>Glomerales</taxon>
        <taxon>Glomeraceae</taxon>
        <taxon>Rhizophagus</taxon>
    </lineage>
</organism>
<evidence type="ECO:0000313" key="3">
    <source>
        <dbReference type="Proteomes" id="UP000234323"/>
    </source>
</evidence>
<comment type="caution">
    <text evidence="2">The sequence shown here is derived from an EMBL/GenBank/DDBJ whole genome shotgun (WGS) entry which is preliminary data.</text>
</comment>
<sequence>VNASYEFKLIFRGSRNGFTAKTFHDICDNQSHTVTIIKVKDSNEILGGYNPIEWKSATVYAATLDSFIFSFDENQGINNHILSRVWDEDFAVSNHTSRGPSFGKSDLVLRGASLDNCVCKITSYDKPIRNSSSKFSLEEYEIFQITK</sequence>
<evidence type="ECO:0000259" key="1">
    <source>
        <dbReference type="PROSITE" id="PS51886"/>
    </source>
</evidence>
<dbReference type="EMBL" id="LLXI01004085">
    <property type="protein sequence ID" value="PKY60240.1"/>
    <property type="molecule type" value="Genomic_DNA"/>
</dbReference>
<dbReference type="InterPro" id="IPR006571">
    <property type="entry name" value="TLDc_dom"/>
</dbReference>
<dbReference type="VEuPathDB" id="FungiDB:RhiirA1_536555"/>
<dbReference type="AlphaFoldDB" id="A0A2I1HMY1"/>
<proteinExistence type="predicted"/>
<feature type="non-terminal residue" evidence="2">
    <location>
        <position position="1"/>
    </location>
</feature>
<feature type="domain" description="TLDc" evidence="1">
    <location>
        <begin position="1"/>
        <end position="146"/>
    </location>
</feature>
<dbReference type="Pfam" id="PF07534">
    <property type="entry name" value="TLD"/>
    <property type="match status" value="1"/>
</dbReference>
<dbReference type="PROSITE" id="PS51886">
    <property type="entry name" value="TLDC"/>
    <property type="match status" value="1"/>
</dbReference>
<keyword evidence="3" id="KW-1185">Reference proteome</keyword>